<dbReference type="SUPFAM" id="SSF55785">
    <property type="entry name" value="PYP-like sensor domain (PAS domain)"/>
    <property type="match status" value="1"/>
</dbReference>
<evidence type="ECO:0000313" key="7">
    <source>
        <dbReference type="Proteomes" id="UP001560296"/>
    </source>
</evidence>
<proteinExistence type="predicted"/>
<dbReference type="InterPro" id="IPR003661">
    <property type="entry name" value="HisK_dim/P_dom"/>
</dbReference>
<keyword evidence="3" id="KW-0597">Phosphoprotein</keyword>
<dbReference type="Gene3D" id="3.30.450.20">
    <property type="entry name" value="PAS domain"/>
    <property type="match status" value="1"/>
</dbReference>
<dbReference type="InterPro" id="IPR035965">
    <property type="entry name" value="PAS-like_dom_sf"/>
</dbReference>
<gene>
    <name evidence="6" type="ORF">AB5S05_20510</name>
</gene>
<dbReference type="PANTHER" id="PTHR43065:SF50">
    <property type="entry name" value="HISTIDINE KINASE"/>
    <property type="match status" value="1"/>
</dbReference>
<dbReference type="InterPro" id="IPR036890">
    <property type="entry name" value="HATPase_C_sf"/>
</dbReference>
<evidence type="ECO:0000259" key="5">
    <source>
        <dbReference type="PROSITE" id="PS50109"/>
    </source>
</evidence>
<evidence type="ECO:0000256" key="2">
    <source>
        <dbReference type="ARBA" id="ARBA00012438"/>
    </source>
</evidence>
<protein>
    <recommendedName>
        <fullName evidence="2">histidine kinase</fullName>
        <ecNumber evidence="2">2.7.13.3</ecNumber>
    </recommendedName>
</protein>
<accession>A0ABV3Z2P4</accession>
<sequence length="427" mass="48107">MPLRQSQLAAALIEHIEIGVIILDSALRIQHWNPFISRCSGKNLDLARQQLLTSAFPEAETPRFEQMVARAREHGEHVYTLWRDNPYLIQLPYDAVGNPTPLMLQSTLFLPFRDQDGQRLFGLLVYDATDVVRSKEELNAAVDALNEKQVEQDQLLKKLEKINTQLLQSEKLAAIGQLAAGVAHEINNPIGYVFSNLKTLAGYVHDLFRIIDSVDTAASLEELRHLKRQLEYDYIRSDADALIGESEDGIDRVKKIISSLKDFSHVDDEEFRLSDLHRGLDTTLNVVNNEIKYKAEIVKEYGDLPQVECIPSQINQVLMNLLVNASHSIEEFGRITLRSGYDNDWVWLEVEDTGSGIPPHTLKRIFEPFFTTKPVGQGTGLGLALSYSIMQKHHGSIEVSSELGQGTRFRLWLPISQPPAVETESGS</sequence>
<evidence type="ECO:0000313" key="6">
    <source>
        <dbReference type="EMBL" id="MEX6504443.1"/>
    </source>
</evidence>
<reference evidence="6 7" key="1">
    <citation type="submission" date="2024-07" db="EMBL/GenBank/DDBJ databases">
        <authorList>
            <person name="Li M."/>
        </authorList>
    </citation>
    <scope>NUCLEOTIDE SEQUENCE [LARGE SCALE GENOMIC DNA]</scope>
    <source>
        <strain evidence="6 7">25A3E</strain>
    </source>
</reference>
<dbReference type="PANTHER" id="PTHR43065">
    <property type="entry name" value="SENSOR HISTIDINE KINASE"/>
    <property type="match status" value="1"/>
</dbReference>
<feature type="domain" description="Histidine kinase" evidence="5">
    <location>
        <begin position="181"/>
        <end position="417"/>
    </location>
</feature>
<dbReference type="InterPro" id="IPR003594">
    <property type="entry name" value="HATPase_dom"/>
</dbReference>
<dbReference type="InterPro" id="IPR005467">
    <property type="entry name" value="His_kinase_dom"/>
</dbReference>
<dbReference type="CDD" id="cd00082">
    <property type="entry name" value="HisKA"/>
    <property type="match status" value="1"/>
</dbReference>
<dbReference type="RefSeq" id="WP_369289378.1">
    <property type="nucleotide sequence ID" value="NZ_JBFTEG010000026.1"/>
</dbReference>
<keyword evidence="6" id="KW-0067">ATP-binding</keyword>
<dbReference type="Pfam" id="PF02518">
    <property type="entry name" value="HATPase_c"/>
    <property type="match status" value="1"/>
</dbReference>
<evidence type="ECO:0000256" key="4">
    <source>
        <dbReference type="SAM" id="Coils"/>
    </source>
</evidence>
<keyword evidence="7" id="KW-1185">Reference proteome</keyword>
<dbReference type="InterPro" id="IPR036097">
    <property type="entry name" value="HisK_dim/P_sf"/>
</dbReference>
<dbReference type="CDD" id="cd16943">
    <property type="entry name" value="HATPase_AtoS-like"/>
    <property type="match status" value="1"/>
</dbReference>
<evidence type="ECO:0000256" key="1">
    <source>
        <dbReference type="ARBA" id="ARBA00000085"/>
    </source>
</evidence>
<dbReference type="SMART" id="SM00387">
    <property type="entry name" value="HATPase_c"/>
    <property type="match status" value="1"/>
</dbReference>
<dbReference type="Proteomes" id="UP001560296">
    <property type="component" value="Unassembled WGS sequence"/>
</dbReference>
<dbReference type="PRINTS" id="PR00344">
    <property type="entry name" value="BCTRLSENSOR"/>
</dbReference>
<dbReference type="SUPFAM" id="SSF47384">
    <property type="entry name" value="Homodimeric domain of signal transducing histidine kinase"/>
    <property type="match status" value="1"/>
</dbReference>
<name>A0ABV3Z2P4_9PSED</name>
<organism evidence="6 7">
    <name type="scientific">Pseudomonas zhanjiangensis</name>
    <dbReference type="NCBI Taxonomy" id="3239015"/>
    <lineage>
        <taxon>Bacteria</taxon>
        <taxon>Pseudomonadati</taxon>
        <taxon>Pseudomonadota</taxon>
        <taxon>Gammaproteobacteria</taxon>
        <taxon>Pseudomonadales</taxon>
        <taxon>Pseudomonadaceae</taxon>
        <taxon>Pseudomonas</taxon>
    </lineage>
</organism>
<dbReference type="GO" id="GO:0005524">
    <property type="term" value="F:ATP binding"/>
    <property type="evidence" value="ECO:0007669"/>
    <property type="project" value="UniProtKB-KW"/>
</dbReference>
<dbReference type="PROSITE" id="PS50109">
    <property type="entry name" value="HIS_KIN"/>
    <property type="match status" value="1"/>
</dbReference>
<comment type="caution">
    <text evidence="6">The sequence shown here is derived from an EMBL/GenBank/DDBJ whole genome shotgun (WGS) entry which is preliminary data.</text>
</comment>
<keyword evidence="6" id="KW-0547">Nucleotide-binding</keyword>
<dbReference type="SUPFAM" id="SSF55874">
    <property type="entry name" value="ATPase domain of HSP90 chaperone/DNA topoisomerase II/histidine kinase"/>
    <property type="match status" value="1"/>
</dbReference>
<comment type="catalytic activity">
    <reaction evidence="1">
        <text>ATP + protein L-histidine = ADP + protein N-phospho-L-histidine.</text>
        <dbReference type="EC" id="2.7.13.3"/>
    </reaction>
</comment>
<dbReference type="Gene3D" id="1.10.287.130">
    <property type="match status" value="1"/>
</dbReference>
<dbReference type="EMBL" id="JBFTEG010000026">
    <property type="protein sequence ID" value="MEX6504443.1"/>
    <property type="molecule type" value="Genomic_DNA"/>
</dbReference>
<dbReference type="EC" id="2.7.13.3" evidence="2"/>
<dbReference type="InterPro" id="IPR004358">
    <property type="entry name" value="Sig_transdc_His_kin-like_C"/>
</dbReference>
<feature type="coiled-coil region" evidence="4">
    <location>
        <begin position="128"/>
        <end position="165"/>
    </location>
</feature>
<keyword evidence="4" id="KW-0175">Coiled coil</keyword>
<evidence type="ECO:0000256" key="3">
    <source>
        <dbReference type="ARBA" id="ARBA00022553"/>
    </source>
</evidence>
<dbReference type="Gene3D" id="3.30.565.10">
    <property type="entry name" value="Histidine kinase-like ATPase, C-terminal domain"/>
    <property type="match status" value="1"/>
</dbReference>